<dbReference type="Gene3D" id="3.40.630.10">
    <property type="entry name" value="Zn peptidases"/>
    <property type="match status" value="1"/>
</dbReference>
<dbReference type="RefSeq" id="WP_207418420.1">
    <property type="nucleotide sequence ID" value="NZ_CP061177.1"/>
</dbReference>
<proteinExistence type="predicted"/>
<dbReference type="PANTHER" id="PTHR43808">
    <property type="entry name" value="ACETYLORNITHINE DEACETYLASE"/>
    <property type="match status" value="1"/>
</dbReference>
<keyword evidence="4" id="KW-1185">Reference proteome</keyword>
<dbReference type="SUPFAM" id="SSF53187">
    <property type="entry name" value="Zn-dependent exopeptidases"/>
    <property type="match status" value="1"/>
</dbReference>
<dbReference type="InterPro" id="IPR050072">
    <property type="entry name" value="Peptidase_M20A"/>
</dbReference>
<evidence type="ECO:0000256" key="2">
    <source>
        <dbReference type="ARBA" id="ARBA00022833"/>
    </source>
</evidence>
<sequence>MLLQLEQVPLPGGAEPGHPIAVWSRETVWAIQEGQAAFGPVTAQSGNLERLSLASPLLGATGWIDKLAQLVALDTGDGRGAGNELADVLHDMFAPLGLCFQRLAVPSDGDPQLAMTAMRRTGRRVCTIYFHTDTLPPGDGWTRPPFALSRHGSRLYGRGTTDAKGAMAAVWAALCAADAVGLDLGCDPLLVFCAEPRVGEHAGLRHLAAEGIMGDHVIYLNGTAAPRIWTASPGILHLSITLNAEGASTHRLDEAARMVTLRLADFRAAIGAAGQEPVCSECCDGDCTAEELCITPVRAGEAGGSRADSEQILVCHAFRSVQDVPRIVAELRQAVQESLAGWPGIGVGVRIVAQSPPVAGADQGPNGGRWQKSLSWGFGFPATGFRCWSGAMASPMGFVQQAGVQEILLGGLRRQGSNIDAADEFTTVEDVEALARSVLAYLSDVSELPTY</sequence>
<dbReference type="Pfam" id="PF01546">
    <property type="entry name" value="Peptidase_M20"/>
    <property type="match status" value="1"/>
</dbReference>
<protein>
    <submittedName>
        <fullName evidence="3">M20/M25/M40 family metallo-hydrolase</fullName>
    </submittedName>
</protein>
<name>A0ABS3KSL5_9PROT</name>
<evidence type="ECO:0000256" key="1">
    <source>
        <dbReference type="ARBA" id="ARBA00022801"/>
    </source>
</evidence>
<comment type="caution">
    <text evidence="3">The sequence shown here is derived from an EMBL/GenBank/DDBJ whole genome shotgun (WGS) entry which is preliminary data.</text>
</comment>
<gene>
    <name evidence="3" type="ORF">IAI61_15535</name>
</gene>
<evidence type="ECO:0000313" key="4">
    <source>
        <dbReference type="Proteomes" id="UP001518989"/>
    </source>
</evidence>
<organism evidence="3 4">
    <name type="scientific">Roseomonas haemaphysalidis</name>
    <dbReference type="NCBI Taxonomy" id="2768162"/>
    <lineage>
        <taxon>Bacteria</taxon>
        <taxon>Pseudomonadati</taxon>
        <taxon>Pseudomonadota</taxon>
        <taxon>Alphaproteobacteria</taxon>
        <taxon>Acetobacterales</taxon>
        <taxon>Roseomonadaceae</taxon>
        <taxon>Roseomonas</taxon>
    </lineage>
</organism>
<dbReference type="Proteomes" id="UP001518989">
    <property type="component" value="Unassembled WGS sequence"/>
</dbReference>
<evidence type="ECO:0000313" key="3">
    <source>
        <dbReference type="EMBL" id="MBO1080454.1"/>
    </source>
</evidence>
<keyword evidence="2" id="KW-0862">Zinc</keyword>
<accession>A0ABS3KSL5</accession>
<keyword evidence="1" id="KW-0378">Hydrolase</keyword>
<dbReference type="EMBL" id="JACTNG010000008">
    <property type="protein sequence ID" value="MBO1080454.1"/>
    <property type="molecule type" value="Genomic_DNA"/>
</dbReference>
<dbReference type="PANTHER" id="PTHR43808:SF8">
    <property type="entry name" value="PEPTIDASE M20 DIMERISATION DOMAIN-CONTAINING PROTEIN"/>
    <property type="match status" value="1"/>
</dbReference>
<dbReference type="InterPro" id="IPR002933">
    <property type="entry name" value="Peptidase_M20"/>
</dbReference>
<reference evidence="3 4" key="1">
    <citation type="submission" date="2020-09" db="EMBL/GenBank/DDBJ databases">
        <title>Roseomonas.</title>
        <authorList>
            <person name="Zhu W."/>
        </authorList>
    </citation>
    <scope>NUCLEOTIDE SEQUENCE [LARGE SCALE GENOMIC DNA]</scope>
    <source>
        <strain evidence="3 4">573</strain>
    </source>
</reference>